<evidence type="ECO:0000256" key="4">
    <source>
        <dbReference type="SAM" id="MobiDB-lite"/>
    </source>
</evidence>
<dbReference type="PROSITE" id="PS50600">
    <property type="entry name" value="ULP_PROTEASE"/>
    <property type="match status" value="1"/>
</dbReference>
<evidence type="ECO:0000313" key="6">
    <source>
        <dbReference type="EMBL" id="EYB93252.1"/>
    </source>
</evidence>
<dbReference type="InterPro" id="IPR003653">
    <property type="entry name" value="Peptidase_C48_C"/>
</dbReference>
<sequence length="897" mass="100738">MVAFAFDHRLYISRFSGRCQVKIVSANKMSTNRGNYPQEMNVPYGNVGTGPNQGRRVLSAHLPANYPSQAQAGHQGVTPQHEGQQMAVNQRAQVARPKMALPGQHYQAYVHQGHTPMHSNNQISSRQYPYYAVQCMQPSSGQIVGAYQGVQNSTRGYTQTYGRRPVTLVRMQHEDKPTPLTYHSNQQLNAQPAVNSPSSVAESAVEHVDAIYHYDVEGSDWICIRTVAVLIGESGFKPISALQVTKDRFAFAIVLQDRNKNTTRTSVHIEGQHINSIAFCECIPKKYVLAILLNDLGREALHPKLQWVEPIRSYDLVFSCDLLSDFNILHVKLTSFFGPKFKFLARPYMQQNKKLVYSAVVVARYARFLENAERKQKTGTRKADPTPSSSGNGAVQNDRKNNLPVGLPQSVSVQNKAAGNVESKVKVSNKKTPPDAVVSSRSDIALSVRKDPNAVYPGGDEMVMQQRGTETVAPSNNQESASGSASLVPEEVMSEEWSSNTLGSDTAERTHTEQTPPQTCGDSLKNDIVDSSSNEDCSSAGDKKHMTAAEYLRTFSCSDSQVIDFPEDFLATEPSCESKERAVSEPATVHHTQEHTHEELTLDDDEFEKEEPTSLKFEGDVALDIASVRQSMPLGAFMSGSLVNFFFKHYIPYEALKDDYRKDKICFFDSLNYEFIRRQCQKEFLRYLVENVTAEKAVALFGRRKKKKELHPFIMNLIEFELVVIPLFWDNHWLLGLLQIFPSSGEDSISGRLVLIDSKFDDPVNKEVLERISESIHGHIIVAIKAALVTSDKPRRLKDFALIRCDSLPCQTNNSDCGWFMCLFAEYYTKNINWMALTNEEVRSMSLSSPEEEKFLARLRTIKREVGAYIEKAAKRSLCLEYDKVVQPPPATKRNNV</sequence>
<accession>A0A016SSA3</accession>
<evidence type="ECO:0000256" key="1">
    <source>
        <dbReference type="ARBA" id="ARBA00005234"/>
    </source>
</evidence>
<dbReference type="OrthoDB" id="5876410at2759"/>
<gene>
    <name evidence="6" type="primary">Acey_s0184.g976</name>
    <name evidence="6" type="ORF">Y032_0184g976</name>
</gene>
<keyword evidence="2" id="KW-0645">Protease</keyword>
<feature type="compositionally biased region" description="Polar residues" evidence="4">
    <location>
        <begin position="386"/>
        <end position="395"/>
    </location>
</feature>
<reference evidence="7" key="1">
    <citation type="journal article" date="2015" name="Nat. Genet.">
        <title>The genome and transcriptome of the zoonotic hookworm Ancylostoma ceylanicum identify infection-specific gene families.</title>
        <authorList>
            <person name="Schwarz E.M."/>
            <person name="Hu Y."/>
            <person name="Antoshechkin I."/>
            <person name="Miller M.M."/>
            <person name="Sternberg P.W."/>
            <person name="Aroian R.V."/>
        </authorList>
    </citation>
    <scope>NUCLEOTIDE SEQUENCE</scope>
    <source>
        <strain evidence="7">HY135</strain>
    </source>
</reference>
<dbReference type="EMBL" id="JARK01001520">
    <property type="protein sequence ID" value="EYB93252.1"/>
    <property type="molecule type" value="Genomic_DNA"/>
</dbReference>
<dbReference type="GO" id="GO:0008234">
    <property type="term" value="F:cysteine-type peptidase activity"/>
    <property type="evidence" value="ECO:0007669"/>
    <property type="project" value="InterPro"/>
</dbReference>
<feature type="compositionally biased region" description="Polar residues" evidence="4">
    <location>
        <begin position="468"/>
        <end position="485"/>
    </location>
</feature>
<organism evidence="6 7">
    <name type="scientific">Ancylostoma ceylanicum</name>
    <dbReference type="NCBI Taxonomy" id="53326"/>
    <lineage>
        <taxon>Eukaryota</taxon>
        <taxon>Metazoa</taxon>
        <taxon>Ecdysozoa</taxon>
        <taxon>Nematoda</taxon>
        <taxon>Chromadorea</taxon>
        <taxon>Rhabditida</taxon>
        <taxon>Rhabditina</taxon>
        <taxon>Rhabditomorpha</taxon>
        <taxon>Strongyloidea</taxon>
        <taxon>Ancylostomatidae</taxon>
        <taxon>Ancylostomatinae</taxon>
        <taxon>Ancylostoma</taxon>
    </lineage>
</organism>
<feature type="region of interest" description="Disordered" evidence="4">
    <location>
        <begin position="373"/>
        <end position="442"/>
    </location>
</feature>
<dbReference type="Pfam" id="PF02902">
    <property type="entry name" value="Peptidase_C48"/>
    <property type="match status" value="1"/>
</dbReference>
<evidence type="ECO:0000256" key="2">
    <source>
        <dbReference type="ARBA" id="ARBA00022670"/>
    </source>
</evidence>
<dbReference type="AlphaFoldDB" id="A0A016SSA3"/>
<dbReference type="Proteomes" id="UP000024635">
    <property type="component" value="Unassembled WGS sequence"/>
</dbReference>
<feature type="compositionally biased region" description="Basic and acidic residues" evidence="4">
    <location>
        <begin position="373"/>
        <end position="384"/>
    </location>
</feature>
<keyword evidence="3" id="KW-0378">Hydrolase</keyword>
<dbReference type="STRING" id="53326.A0A016SSA3"/>
<feature type="domain" description="Ubiquitin-like protease family profile" evidence="5">
    <location>
        <begin position="600"/>
        <end position="828"/>
    </location>
</feature>
<evidence type="ECO:0000259" key="5">
    <source>
        <dbReference type="PROSITE" id="PS50600"/>
    </source>
</evidence>
<name>A0A016SSA3_9BILA</name>
<dbReference type="Gene3D" id="3.40.395.10">
    <property type="entry name" value="Adenoviral Proteinase, Chain A"/>
    <property type="match status" value="1"/>
</dbReference>
<keyword evidence="7" id="KW-1185">Reference proteome</keyword>
<evidence type="ECO:0000313" key="7">
    <source>
        <dbReference type="Proteomes" id="UP000024635"/>
    </source>
</evidence>
<protein>
    <recommendedName>
        <fullName evidence="5">Ubiquitin-like protease family profile domain-containing protein</fullName>
    </recommendedName>
</protein>
<dbReference type="GO" id="GO:0006508">
    <property type="term" value="P:proteolysis"/>
    <property type="evidence" value="ECO:0007669"/>
    <property type="project" value="UniProtKB-KW"/>
</dbReference>
<proteinExistence type="inferred from homology"/>
<dbReference type="InterPro" id="IPR038765">
    <property type="entry name" value="Papain-like_cys_pep_sf"/>
</dbReference>
<dbReference type="SUPFAM" id="SSF54001">
    <property type="entry name" value="Cysteine proteinases"/>
    <property type="match status" value="1"/>
</dbReference>
<comment type="caution">
    <text evidence="6">The sequence shown here is derived from an EMBL/GenBank/DDBJ whole genome shotgun (WGS) entry which is preliminary data.</text>
</comment>
<feature type="region of interest" description="Disordered" evidence="4">
    <location>
        <begin position="468"/>
        <end position="524"/>
    </location>
</feature>
<comment type="similarity">
    <text evidence="1">Belongs to the peptidase C48 family.</text>
</comment>
<evidence type="ECO:0000256" key="3">
    <source>
        <dbReference type="ARBA" id="ARBA00022801"/>
    </source>
</evidence>